<keyword evidence="1" id="KW-0732">Signal</keyword>
<evidence type="ECO:0000313" key="3">
    <source>
        <dbReference type="Proteomes" id="UP001606134"/>
    </source>
</evidence>
<evidence type="ECO:0000256" key="1">
    <source>
        <dbReference type="SAM" id="SignalP"/>
    </source>
</evidence>
<name>A0ABW7HDI9_9BURK</name>
<organism evidence="2 3">
    <name type="scientific">Pelomonas candidula</name>
    <dbReference type="NCBI Taxonomy" id="3299025"/>
    <lineage>
        <taxon>Bacteria</taxon>
        <taxon>Pseudomonadati</taxon>
        <taxon>Pseudomonadota</taxon>
        <taxon>Betaproteobacteria</taxon>
        <taxon>Burkholderiales</taxon>
        <taxon>Sphaerotilaceae</taxon>
        <taxon>Roseateles</taxon>
    </lineage>
</organism>
<reference evidence="2 3" key="1">
    <citation type="submission" date="2024-08" db="EMBL/GenBank/DDBJ databases">
        <authorList>
            <person name="Lu H."/>
        </authorList>
    </citation>
    <scope>NUCLEOTIDE SEQUENCE [LARGE SCALE GENOMIC DNA]</scope>
    <source>
        <strain evidence="2 3">BYS78W</strain>
    </source>
</reference>
<proteinExistence type="predicted"/>
<protein>
    <submittedName>
        <fullName evidence="2">Uncharacterized protein</fullName>
    </submittedName>
</protein>
<keyword evidence="3" id="KW-1185">Reference proteome</keyword>
<sequence length="253" mass="27440">MIAPQRVLPAAVLMVASLVSAGAVAEEPLVFGNPDYFCRNGAFPGGGDYPGELPAFKPARITGQPGERIHFLKDWDFSRTSYDPGHCPDVDDPQCLDKPYLIPGDTVIVSKTLRGFACAWYQPKRGHETVGWLPLSKVAMREPEAHPGADAWAGVWKSGDDTLVLQSGDRGALRVLGRAYWPGRNAPPFHTGFVEGIAIPEHNTLNVEYPPGTGEARCRLRLSLVGPLLIASDNHLCGGVNVAFDGVYVRQRK</sequence>
<evidence type="ECO:0000313" key="2">
    <source>
        <dbReference type="EMBL" id="MFG6487973.1"/>
    </source>
</evidence>
<dbReference type="EMBL" id="JBIGIC010000007">
    <property type="protein sequence ID" value="MFG6487973.1"/>
    <property type="molecule type" value="Genomic_DNA"/>
</dbReference>
<feature type="signal peptide" evidence="1">
    <location>
        <begin position="1"/>
        <end position="25"/>
    </location>
</feature>
<feature type="chain" id="PRO_5045891599" evidence="1">
    <location>
        <begin position="26"/>
        <end position="253"/>
    </location>
</feature>
<dbReference type="RefSeq" id="WP_394411916.1">
    <property type="nucleotide sequence ID" value="NZ_JBIGIC010000007.1"/>
</dbReference>
<comment type="caution">
    <text evidence="2">The sequence shown here is derived from an EMBL/GenBank/DDBJ whole genome shotgun (WGS) entry which is preliminary data.</text>
</comment>
<accession>A0ABW7HDI9</accession>
<dbReference type="Proteomes" id="UP001606134">
    <property type="component" value="Unassembled WGS sequence"/>
</dbReference>
<gene>
    <name evidence="2" type="ORF">ACG04R_14915</name>
</gene>